<sequence>METRYVREVDGRYEADVDITVEEWKSMLQNREIFGEIYLDMILKWYNEVGHQATSKTIMEKYPSNLIKSPYNGNVIGLTNKILKHLNRFEVIYPDGKEAKFIVPFEGWYENCKKGKGNHFVWKLRDELSQALEELGMVDDQKFQSEKDFLKKEQENFEKALQLSDEELLKKLQKLKLEKKIPKQVTSQKYNRNSYVAAYALRRANGLCQLCGNSAPFIKKDGSPFLEVHHVQWLSERGLDVPENTVALCPNCHRKMHVLDLQDDRDFLIKTLKNY</sequence>
<protein>
    <submittedName>
        <fullName evidence="2">5-methylcytosine-specific restriction enzyme A</fullName>
        <ecNumber evidence="2">3.1.21.-</ecNumber>
    </submittedName>
</protein>
<dbReference type="GO" id="GO:0004519">
    <property type="term" value="F:endonuclease activity"/>
    <property type="evidence" value="ECO:0007669"/>
    <property type="project" value="InterPro"/>
</dbReference>
<dbReference type="GO" id="GO:0003676">
    <property type="term" value="F:nucleic acid binding"/>
    <property type="evidence" value="ECO:0007669"/>
    <property type="project" value="InterPro"/>
</dbReference>
<dbReference type="AlphaFoldDB" id="A0A0E3Q4G5"/>
<dbReference type="GO" id="GO:0016787">
    <property type="term" value="F:hydrolase activity"/>
    <property type="evidence" value="ECO:0007669"/>
    <property type="project" value="UniProtKB-KW"/>
</dbReference>
<evidence type="ECO:0000313" key="2">
    <source>
        <dbReference type="EMBL" id="AKB43499.1"/>
    </source>
</evidence>
<evidence type="ECO:0000313" key="3">
    <source>
        <dbReference type="Proteomes" id="UP000033096"/>
    </source>
</evidence>
<keyword evidence="2" id="KW-0378">Hydrolase</keyword>
<organism evidence="2 3">
    <name type="scientific">Methanosarcina vacuolata Z-761</name>
    <dbReference type="NCBI Taxonomy" id="1434123"/>
    <lineage>
        <taxon>Archaea</taxon>
        <taxon>Methanobacteriati</taxon>
        <taxon>Methanobacteriota</taxon>
        <taxon>Stenosarchaea group</taxon>
        <taxon>Methanomicrobia</taxon>
        <taxon>Methanosarcinales</taxon>
        <taxon>Methanosarcinaceae</taxon>
        <taxon>Methanosarcina</taxon>
    </lineage>
</organism>
<dbReference type="HOGENOM" id="CLU_092681_0_0_2"/>
<dbReference type="InterPro" id="IPR003615">
    <property type="entry name" value="HNH_nuc"/>
</dbReference>
<accession>A0A0E3Q4G5</accession>
<dbReference type="CDD" id="cd00085">
    <property type="entry name" value="HNHc"/>
    <property type="match status" value="1"/>
</dbReference>
<dbReference type="EC" id="3.1.21.-" evidence="2"/>
<dbReference type="Gene3D" id="1.10.30.50">
    <property type="match status" value="1"/>
</dbReference>
<gene>
    <name evidence="2" type="ORF">MSVAZ_1230</name>
</gene>
<dbReference type="SMART" id="SM00507">
    <property type="entry name" value="HNHc"/>
    <property type="match status" value="1"/>
</dbReference>
<dbReference type="RefSeq" id="WP_048119502.1">
    <property type="nucleotide sequence ID" value="NZ_CP009520.1"/>
</dbReference>
<dbReference type="Proteomes" id="UP000033096">
    <property type="component" value="Chromosome"/>
</dbReference>
<dbReference type="GO" id="GO:0008270">
    <property type="term" value="F:zinc ion binding"/>
    <property type="evidence" value="ECO:0007669"/>
    <property type="project" value="InterPro"/>
</dbReference>
<proteinExistence type="predicted"/>
<dbReference type="KEGG" id="mvc:MSVAZ_1230"/>
<name>A0A0E3Q4G5_9EURY</name>
<dbReference type="PATRIC" id="fig|1434123.4.peg.1453"/>
<feature type="domain" description="HNH nuclease" evidence="1">
    <location>
        <begin position="195"/>
        <end position="254"/>
    </location>
</feature>
<dbReference type="GeneID" id="24809641"/>
<keyword evidence="3" id="KW-1185">Reference proteome</keyword>
<dbReference type="Pfam" id="PF01844">
    <property type="entry name" value="HNH"/>
    <property type="match status" value="1"/>
</dbReference>
<dbReference type="EMBL" id="CP009520">
    <property type="protein sequence ID" value="AKB43499.1"/>
    <property type="molecule type" value="Genomic_DNA"/>
</dbReference>
<reference evidence="2 3" key="1">
    <citation type="submission" date="2014-07" db="EMBL/GenBank/DDBJ databases">
        <title>Methanogenic archaea and the global carbon cycle.</title>
        <authorList>
            <person name="Henriksen J.R."/>
            <person name="Luke J."/>
            <person name="Reinhart S."/>
            <person name="Benedict M.N."/>
            <person name="Youngblut N.D."/>
            <person name="Metcalf M.E."/>
            <person name="Whitaker R.J."/>
            <person name="Metcalf W.W."/>
        </authorList>
    </citation>
    <scope>NUCLEOTIDE SEQUENCE [LARGE SCALE GENOMIC DNA]</scope>
    <source>
        <strain evidence="2 3">Z-761</strain>
    </source>
</reference>
<evidence type="ECO:0000259" key="1">
    <source>
        <dbReference type="SMART" id="SM00507"/>
    </source>
</evidence>
<dbReference type="InterPro" id="IPR002711">
    <property type="entry name" value="HNH"/>
</dbReference>